<comment type="caution">
    <text evidence="1">The sequence shown here is derived from an EMBL/GenBank/DDBJ whole genome shotgun (WGS) entry which is preliminary data.</text>
</comment>
<evidence type="ECO:0000313" key="2">
    <source>
        <dbReference type="Proteomes" id="UP000253517"/>
    </source>
</evidence>
<proteinExistence type="predicted"/>
<evidence type="ECO:0000313" key="1">
    <source>
        <dbReference type="EMBL" id="RCX05479.1"/>
    </source>
</evidence>
<dbReference type="Proteomes" id="UP000253517">
    <property type="component" value="Unassembled WGS sequence"/>
</dbReference>
<sequence>MFNRIFRPNETENNGNCIDCKLALCDGLINDLD</sequence>
<keyword evidence="2" id="KW-1185">Reference proteome</keyword>
<accession>A0A369A839</accession>
<name>A0A369A839_9FLAO</name>
<reference evidence="1 2" key="1">
    <citation type="submission" date="2018-07" db="EMBL/GenBank/DDBJ databases">
        <title>Genomic Encyclopedia of Type Strains, Phase IV (KMG-IV): sequencing the most valuable type-strain genomes for metagenomic binning, comparative biology and taxonomic classification.</title>
        <authorList>
            <person name="Goeker M."/>
        </authorList>
    </citation>
    <scope>NUCLEOTIDE SEQUENCE [LARGE SCALE GENOMIC DNA]</scope>
    <source>
        <strain evidence="1 2">DSM 21410</strain>
    </source>
</reference>
<dbReference type="AlphaFoldDB" id="A0A369A839"/>
<dbReference type="EMBL" id="QPJS01000001">
    <property type="protein sequence ID" value="RCX05479.1"/>
    <property type="molecule type" value="Genomic_DNA"/>
</dbReference>
<gene>
    <name evidence="1" type="ORF">DES35_101766</name>
</gene>
<protein>
    <submittedName>
        <fullName evidence="1">Uncharacterized protein</fullName>
    </submittedName>
</protein>
<organism evidence="1 2">
    <name type="scientific">Schleiferia thermophila</name>
    <dbReference type="NCBI Taxonomy" id="884107"/>
    <lineage>
        <taxon>Bacteria</taxon>
        <taxon>Pseudomonadati</taxon>
        <taxon>Bacteroidota</taxon>
        <taxon>Flavobacteriia</taxon>
        <taxon>Flavobacteriales</taxon>
        <taxon>Schleiferiaceae</taxon>
        <taxon>Schleiferia</taxon>
    </lineage>
</organism>